<dbReference type="GeneID" id="5912344"/>
<evidence type="ECO:0000313" key="3">
    <source>
        <dbReference type="Proteomes" id="UP000001179"/>
    </source>
</evidence>
<dbReference type="EMBL" id="EU399241">
    <property type="protein sequence ID" value="ABY90387.1"/>
    <property type="molecule type" value="Genomic_DNA"/>
</dbReference>
<organismHost>
    <name type="scientific">Vreelandella aquamarina</name>
    <dbReference type="NCBI Taxonomy" id="77097"/>
</organismHost>
<keyword evidence="1" id="KW-0812">Transmembrane</keyword>
<gene>
    <name evidence="2" type="ORF">HAPgp19</name>
</gene>
<evidence type="ECO:0000256" key="1">
    <source>
        <dbReference type="SAM" id="Phobius"/>
    </source>
</evidence>
<evidence type="ECO:0000313" key="2">
    <source>
        <dbReference type="EMBL" id="ABY90387.1"/>
    </source>
</evidence>
<dbReference type="RefSeq" id="YP_001686755.1">
    <property type="nucleotide sequence ID" value="NC_010342.1"/>
</dbReference>
<keyword evidence="1" id="KW-0472">Membrane</keyword>
<name>B0ZSG7_BPHA1</name>
<protein>
    <submittedName>
        <fullName evidence="2">Uncharacterized protein</fullName>
    </submittedName>
</protein>
<keyword evidence="1" id="KW-1133">Transmembrane helix</keyword>
<organism evidence="2 3">
    <name type="scientific">Halomonas phage phiHAP-1 (isolate -/Gulf of Mexico/-/2001)</name>
    <name type="common">Bacteriophage phiHAP-1</name>
    <dbReference type="NCBI Taxonomy" id="1283337"/>
    <lineage>
        <taxon>Viruses</taxon>
        <taxon>Duplodnaviria</taxon>
        <taxon>Heunggongvirae</taxon>
        <taxon>Uroviricota</taxon>
        <taxon>Caudoviricetes</taxon>
        <taxon>Hapunavirus</taxon>
        <taxon>Hapunavirus HAP1</taxon>
    </lineage>
</organism>
<reference evidence="2 3" key="1">
    <citation type="journal article" date="2008" name="J. Virol.">
        <title>The temperate marine phage PhiHAP-1 of Halomonas aquamarina possesses a linear plasmid-like prophage genome.</title>
        <authorList>
            <person name="Mobberley J.M."/>
            <person name="Authement R.N."/>
            <person name="Segall A.M."/>
            <person name="Paul J.H."/>
        </authorList>
    </citation>
    <scope>NUCLEOTIDE SEQUENCE</scope>
</reference>
<proteinExistence type="predicted"/>
<keyword evidence="3" id="KW-1185">Reference proteome</keyword>
<feature type="transmembrane region" description="Helical" evidence="1">
    <location>
        <begin position="12"/>
        <end position="37"/>
    </location>
</feature>
<dbReference type="KEGG" id="vg:5912344"/>
<accession>B0ZSG7</accession>
<sequence length="101" mass="11740">MNRTHLEHALIALLIQFALYPFIGLWAAGAIAVTLFLGREIAQNEYRLANQRGWHWGQVPPVRWHEGFWRGWTRDSVLDVLSPLLACWLIAWLSRYCPLLS</sequence>
<dbReference type="Proteomes" id="UP000001179">
    <property type="component" value="Segment"/>
</dbReference>